<feature type="domain" description="CENP-V/GFA" evidence="6">
    <location>
        <begin position="8"/>
        <end position="131"/>
    </location>
</feature>
<dbReference type="InterPro" id="IPR006913">
    <property type="entry name" value="CENP-V/GFA"/>
</dbReference>
<evidence type="ECO:0000256" key="5">
    <source>
        <dbReference type="SAM" id="MobiDB-lite"/>
    </source>
</evidence>
<dbReference type="RefSeq" id="XP_016631712.1">
    <property type="nucleotide sequence ID" value="XM_016776867.1"/>
</dbReference>
<evidence type="ECO:0000256" key="4">
    <source>
        <dbReference type="ARBA" id="ARBA00023239"/>
    </source>
</evidence>
<dbReference type="PANTHER" id="PTHR33337">
    <property type="entry name" value="GFA DOMAIN-CONTAINING PROTEIN"/>
    <property type="match status" value="1"/>
</dbReference>
<protein>
    <recommendedName>
        <fullName evidence="6">CENP-V/GFA domain-containing protein</fullName>
    </recommendedName>
</protein>
<comment type="similarity">
    <text evidence="1">Belongs to the Gfa family.</text>
</comment>
<name>A0A0D2K377_9EURO</name>
<dbReference type="Proteomes" id="UP000053411">
    <property type="component" value="Unassembled WGS sequence"/>
</dbReference>
<keyword evidence="4" id="KW-0456">Lyase</keyword>
<dbReference type="InterPro" id="IPR011057">
    <property type="entry name" value="Mss4-like_sf"/>
</dbReference>
<dbReference type="AlphaFoldDB" id="A0A0D2K377"/>
<evidence type="ECO:0000313" key="8">
    <source>
        <dbReference type="Proteomes" id="UP000053411"/>
    </source>
</evidence>
<dbReference type="SUPFAM" id="SSF51316">
    <property type="entry name" value="Mss4-like"/>
    <property type="match status" value="1"/>
</dbReference>
<proteinExistence type="inferred from homology"/>
<dbReference type="STRING" id="1442371.A0A0D2K377"/>
<evidence type="ECO:0000256" key="2">
    <source>
        <dbReference type="ARBA" id="ARBA00022723"/>
    </source>
</evidence>
<dbReference type="GeneID" id="27712112"/>
<accession>A0A0D2K377</accession>
<dbReference type="PANTHER" id="PTHR33337:SF40">
    <property type="entry name" value="CENP-V_GFA DOMAIN-CONTAINING PROTEIN-RELATED"/>
    <property type="match status" value="1"/>
</dbReference>
<gene>
    <name evidence="7" type="ORF">Z520_06366</name>
</gene>
<dbReference type="Gene3D" id="3.90.1590.10">
    <property type="entry name" value="glutathione-dependent formaldehyde- activating enzyme (gfa)"/>
    <property type="match status" value="1"/>
</dbReference>
<organism evidence="7 8">
    <name type="scientific">Fonsecaea multimorphosa CBS 102226</name>
    <dbReference type="NCBI Taxonomy" id="1442371"/>
    <lineage>
        <taxon>Eukaryota</taxon>
        <taxon>Fungi</taxon>
        <taxon>Dikarya</taxon>
        <taxon>Ascomycota</taxon>
        <taxon>Pezizomycotina</taxon>
        <taxon>Eurotiomycetes</taxon>
        <taxon>Chaetothyriomycetidae</taxon>
        <taxon>Chaetothyriales</taxon>
        <taxon>Herpotrichiellaceae</taxon>
        <taxon>Fonsecaea</taxon>
    </lineage>
</organism>
<keyword evidence="2" id="KW-0479">Metal-binding</keyword>
<dbReference type="GO" id="GO:0046872">
    <property type="term" value="F:metal ion binding"/>
    <property type="evidence" value="ECO:0007669"/>
    <property type="project" value="UniProtKB-KW"/>
</dbReference>
<feature type="region of interest" description="Disordered" evidence="5">
    <location>
        <begin position="59"/>
        <end position="78"/>
    </location>
</feature>
<keyword evidence="8" id="KW-1185">Reference proteome</keyword>
<dbReference type="Pfam" id="PF04828">
    <property type="entry name" value="GFA"/>
    <property type="match status" value="1"/>
</dbReference>
<dbReference type="VEuPathDB" id="FungiDB:Z520_06366"/>
<dbReference type="EMBL" id="KN848073">
    <property type="protein sequence ID" value="KIX97589.1"/>
    <property type="molecule type" value="Genomic_DNA"/>
</dbReference>
<sequence>MAAPTESLTGSCLCGAWRYTVLNQPLKSIICHCISCKKWTGASFMPNVMFPSSALDMKPDEEISPPPQMTTYPDKSSDSGRTVHRRFCASCGSPLYCSSPDFPGMISLATGTIDGRLGESKAEHAILTEEERLKGLAPEIEFYCKRAAPWVEIKGVTTKHHDLGDLGQEGDIS</sequence>
<evidence type="ECO:0000313" key="7">
    <source>
        <dbReference type="EMBL" id="KIX97589.1"/>
    </source>
</evidence>
<dbReference type="GO" id="GO:0016846">
    <property type="term" value="F:carbon-sulfur lyase activity"/>
    <property type="evidence" value="ECO:0007669"/>
    <property type="project" value="InterPro"/>
</dbReference>
<keyword evidence="3" id="KW-0862">Zinc</keyword>
<dbReference type="OrthoDB" id="9985472at2759"/>
<dbReference type="PROSITE" id="PS51891">
    <property type="entry name" value="CENP_V_GFA"/>
    <property type="match status" value="1"/>
</dbReference>
<evidence type="ECO:0000259" key="6">
    <source>
        <dbReference type="PROSITE" id="PS51891"/>
    </source>
</evidence>
<evidence type="ECO:0000256" key="3">
    <source>
        <dbReference type="ARBA" id="ARBA00022833"/>
    </source>
</evidence>
<evidence type="ECO:0000256" key="1">
    <source>
        <dbReference type="ARBA" id="ARBA00005495"/>
    </source>
</evidence>
<reference evidence="7 8" key="1">
    <citation type="submission" date="2015-01" db="EMBL/GenBank/DDBJ databases">
        <title>The Genome Sequence of Fonsecaea multimorphosa CBS 102226.</title>
        <authorList>
            <consortium name="The Broad Institute Genomics Platform"/>
            <person name="Cuomo C."/>
            <person name="de Hoog S."/>
            <person name="Gorbushina A."/>
            <person name="Stielow B."/>
            <person name="Teixiera M."/>
            <person name="Abouelleil A."/>
            <person name="Chapman S.B."/>
            <person name="Priest M."/>
            <person name="Young S.K."/>
            <person name="Wortman J."/>
            <person name="Nusbaum C."/>
            <person name="Birren B."/>
        </authorList>
    </citation>
    <scope>NUCLEOTIDE SEQUENCE [LARGE SCALE GENOMIC DNA]</scope>
    <source>
        <strain evidence="7 8">CBS 102226</strain>
    </source>
</reference>